<name>A0ABQ7WEH0_SOLTU</name>
<comment type="caution">
    <text evidence="1">The sequence shown here is derived from an EMBL/GenBank/DDBJ whole genome shotgun (WGS) entry which is preliminary data.</text>
</comment>
<accession>A0ABQ7WEH0</accession>
<gene>
    <name evidence="1" type="ORF">KY290_005552</name>
</gene>
<reference evidence="1 2" key="1">
    <citation type="journal article" date="2021" name="bioRxiv">
        <title>Chromosome-scale and haplotype-resolved genome assembly of a tetraploid potato cultivar.</title>
        <authorList>
            <person name="Sun H."/>
            <person name="Jiao W.-B."/>
            <person name="Krause K."/>
            <person name="Campoy J.A."/>
            <person name="Goel M."/>
            <person name="Folz-Donahue K."/>
            <person name="Kukat C."/>
            <person name="Huettel B."/>
            <person name="Schneeberger K."/>
        </authorList>
    </citation>
    <scope>NUCLEOTIDE SEQUENCE [LARGE SCALE GENOMIC DNA]</scope>
    <source>
        <strain evidence="1">SolTubOtavaFocal</strain>
        <tissue evidence="1">Leaves</tissue>
    </source>
</reference>
<sequence length="87" mass="9852">MDQILNKVGSYWIGKRANKEINSVGDDINVFLDRVSTWYTAVQAEDSGCDHNFHFSLINFSVSFRPDYLSFSCGLILGILNYVCGKH</sequence>
<proteinExistence type="predicted"/>
<evidence type="ECO:0000313" key="2">
    <source>
        <dbReference type="Proteomes" id="UP000826656"/>
    </source>
</evidence>
<organism evidence="1 2">
    <name type="scientific">Solanum tuberosum</name>
    <name type="common">Potato</name>
    <dbReference type="NCBI Taxonomy" id="4113"/>
    <lineage>
        <taxon>Eukaryota</taxon>
        <taxon>Viridiplantae</taxon>
        <taxon>Streptophyta</taxon>
        <taxon>Embryophyta</taxon>
        <taxon>Tracheophyta</taxon>
        <taxon>Spermatophyta</taxon>
        <taxon>Magnoliopsida</taxon>
        <taxon>eudicotyledons</taxon>
        <taxon>Gunneridae</taxon>
        <taxon>Pentapetalae</taxon>
        <taxon>asterids</taxon>
        <taxon>lamiids</taxon>
        <taxon>Solanales</taxon>
        <taxon>Solanaceae</taxon>
        <taxon>Solanoideae</taxon>
        <taxon>Solaneae</taxon>
        <taxon>Solanum</taxon>
    </lineage>
</organism>
<dbReference type="Proteomes" id="UP000826656">
    <property type="component" value="Unassembled WGS sequence"/>
</dbReference>
<dbReference type="EMBL" id="JAIVGD010000002">
    <property type="protein sequence ID" value="KAH0779125.1"/>
    <property type="molecule type" value="Genomic_DNA"/>
</dbReference>
<evidence type="ECO:0000313" key="1">
    <source>
        <dbReference type="EMBL" id="KAH0779125.1"/>
    </source>
</evidence>
<protein>
    <submittedName>
        <fullName evidence="1">Uncharacterized protein</fullName>
    </submittedName>
</protein>
<keyword evidence="2" id="KW-1185">Reference proteome</keyword>